<dbReference type="AlphaFoldDB" id="A0A1J5SAN5"/>
<comment type="caution">
    <text evidence="2">The sequence shown here is derived from an EMBL/GenBank/DDBJ whole genome shotgun (WGS) entry which is preliminary data.</text>
</comment>
<dbReference type="GO" id="GO:0004029">
    <property type="term" value="F:aldehyde dehydrogenase (NAD+) activity"/>
    <property type="evidence" value="ECO:0007669"/>
    <property type="project" value="TreeGrafter"/>
</dbReference>
<dbReference type="GO" id="GO:0016853">
    <property type="term" value="F:isomerase activity"/>
    <property type="evidence" value="ECO:0007669"/>
    <property type="project" value="UniProtKB-KW"/>
</dbReference>
<evidence type="ECO:0000259" key="1">
    <source>
        <dbReference type="Pfam" id="PF01370"/>
    </source>
</evidence>
<accession>A0A1J5SAN5</accession>
<protein>
    <submittedName>
        <fullName evidence="2">3 beta-hydroxysteroid dehydrogenase/delta 5--&gt;4-isomerase</fullName>
    </submittedName>
</protein>
<proteinExistence type="predicted"/>
<sequence>MILVTGASGLLGSHLVQELVKQDKKVRAIYRNDIPANMPDGIDWVKADILDPLSLEDAMKGVEQVYHCAAMVSFNPKKKEILYKTNVEGTANIVNACLNADIKKLLFVSSVAALGKTKGAKLIDEKMNWTEDGDNSEYGKTKYLAEKEVWRGIAEGLNTVIVNPVIILGAGDWEKGSSEIFKSAYNQFPWYSTGASGFVDVKDVVRAMILLMQGTPHNERFIICAQNLSFKEVFSGIAKSFHKRLPFLKVTPFLANIVWRLEAIKASITGNEPLLTKETARSALSIAKFNNAKFLTYAPNFDYTPINVSIERICEELKIKYHL</sequence>
<keyword evidence="2" id="KW-0413">Isomerase</keyword>
<dbReference type="InterPro" id="IPR036291">
    <property type="entry name" value="NAD(P)-bd_dom_sf"/>
</dbReference>
<dbReference type="EMBL" id="MLJW01000050">
    <property type="protein sequence ID" value="OIR05391.1"/>
    <property type="molecule type" value="Genomic_DNA"/>
</dbReference>
<reference evidence="2" key="1">
    <citation type="submission" date="2016-10" db="EMBL/GenBank/DDBJ databases">
        <title>Sequence of Gallionella enrichment culture.</title>
        <authorList>
            <person name="Poehlein A."/>
            <person name="Muehling M."/>
            <person name="Daniel R."/>
        </authorList>
    </citation>
    <scope>NUCLEOTIDE SEQUENCE</scope>
</reference>
<dbReference type="GO" id="GO:0005737">
    <property type="term" value="C:cytoplasm"/>
    <property type="evidence" value="ECO:0007669"/>
    <property type="project" value="TreeGrafter"/>
</dbReference>
<organism evidence="2">
    <name type="scientific">mine drainage metagenome</name>
    <dbReference type="NCBI Taxonomy" id="410659"/>
    <lineage>
        <taxon>unclassified sequences</taxon>
        <taxon>metagenomes</taxon>
        <taxon>ecological metagenomes</taxon>
    </lineage>
</organism>
<dbReference type="InterPro" id="IPR051783">
    <property type="entry name" value="NAD(P)-dependent_oxidoreduct"/>
</dbReference>
<dbReference type="PANTHER" id="PTHR48079">
    <property type="entry name" value="PROTEIN YEEZ"/>
    <property type="match status" value="1"/>
</dbReference>
<dbReference type="Gene3D" id="3.40.50.720">
    <property type="entry name" value="NAD(P)-binding Rossmann-like Domain"/>
    <property type="match status" value="1"/>
</dbReference>
<dbReference type="SUPFAM" id="SSF51735">
    <property type="entry name" value="NAD(P)-binding Rossmann-fold domains"/>
    <property type="match status" value="1"/>
</dbReference>
<dbReference type="Pfam" id="PF01370">
    <property type="entry name" value="Epimerase"/>
    <property type="match status" value="1"/>
</dbReference>
<gene>
    <name evidence="2" type="ORF">GALL_124420</name>
</gene>
<evidence type="ECO:0000313" key="2">
    <source>
        <dbReference type="EMBL" id="OIR05391.1"/>
    </source>
</evidence>
<name>A0A1J5SAN5_9ZZZZ</name>
<dbReference type="InterPro" id="IPR001509">
    <property type="entry name" value="Epimerase_deHydtase"/>
</dbReference>
<dbReference type="PANTHER" id="PTHR48079:SF6">
    <property type="entry name" value="NAD(P)-BINDING DOMAIN-CONTAINING PROTEIN-RELATED"/>
    <property type="match status" value="1"/>
</dbReference>
<feature type="domain" description="NAD-dependent epimerase/dehydratase" evidence="1">
    <location>
        <begin position="2"/>
        <end position="223"/>
    </location>
</feature>